<proteinExistence type="predicted"/>
<comment type="caution">
    <text evidence="1">The sequence shown here is derived from an EMBL/GenBank/DDBJ whole genome shotgun (WGS) entry which is preliminary data.</text>
</comment>
<reference evidence="1" key="1">
    <citation type="journal article" date="2022" name="IScience">
        <title>Evolution of zygomycete secretomes and the origins of terrestrial fungal ecologies.</title>
        <authorList>
            <person name="Chang Y."/>
            <person name="Wang Y."/>
            <person name="Mondo S."/>
            <person name="Ahrendt S."/>
            <person name="Andreopoulos W."/>
            <person name="Barry K."/>
            <person name="Beard J."/>
            <person name="Benny G.L."/>
            <person name="Blankenship S."/>
            <person name="Bonito G."/>
            <person name="Cuomo C."/>
            <person name="Desiro A."/>
            <person name="Gervers K.A."/>
            <person name="Hundley H."/>
            <person name="Kuo A."/>
            <person name="LaButti K."/>
            <person name="Lang B.F."/>
            <person name="Lipzen A."/>
            <person name="O'Donnell K."/>
            <person name="Pangilinan J."/>
            <person name="Reynolds N."/>
            <person name="Sandor L."/>
            <person name="Smith M.E."/>
            <person name="Tsang A."/>
            <person name="Grigoriev I.V."/>
            <person name="Stajich J.E."/>
            <person name="Spatafora J.W."/>
        </authorList>
    </citation>
    <scope>NUCLEOTIDE SEQUENCE</scope>
    <source>
        <strain evidence="1">RSA 2281</strain>
    </source>
</reference>
<keyword evidence="2" id="KW-1185">Reference proteome</keyword>
<accession>A0AAD5K3L4</accession>
<sequence length="157" mass="17708">MDILKRRMVLSPNTKLIHCVNSVLHSWVWDDVSTPNQDIICWLLGIVYRLFLVKYSSIAFVTPFHTSSTTLNTLLSLTLSKAFTLLKALLPRQINIKYKAISCILMQLLLHGKSNLILTCYPGDWNTTILTICIVKQLLSVMCKLTAGSLPIAINVY</sequence>
<evidence type="ECO:0000313" key="1">
    <source>
        <dbReference type="EMBL" id="KAI9252847.1"/>
    </source>
</evidence>
<gene>
    <name evidence="1" type="ORF">BDA99DRAFT_587491</name>
</gene>
<dbReference type="EMBL" id="JAIXMP010000027">
    <property type="protein sequence ID" value="KAI9252847.1"/>
    <property type="molecule type" value="Genomic_DNA"/>
</dbReference>
<dbReference type="AlphaFoldDB" id="A0AAD5K3L4"/>
<dbReference type="Proteomes" id="UP001209540">
    <property type="component" value="Unassembled WGS sequence"/>
</dbReference>
<protein>
    <submittedName>
        <fullName evidence="1">Uncharacterized protein</fullName>
    </submittedName>
</protein>
<reference evidence="1" key="2">
    <citation type="submission" date="2023-02" db="EMBL/GenBank/DDBJ databases">
        <authorList>
            <consortium name="DOE Joint Genome Institute"/>
            <person name="Mondo S.J."/>
            <person name="Chang Y."/>
            <person name="Wang Y."/>
            <person name="Ahrendt S."/>
            <person name="Andreopoulos W."/>
            <person name="Barry K."/>
            <person name="Beard J."/>
            <person name="Benny G.L."/>
            <person name="Blankenship S."/>
            <person name="Bonito G."/>
            <person name="Cuomo C."/>
            <person name="Desiro A."/>
            <person name="Gervers K.A."/>
            <person name="Hundley H."/>
            <person name="Kuo A."/>
            <person name="LaButti K."/>
            <person name="Lang B.F."/>
            <person name="Lipzen A."/>
            <person name="O'Donnell K."/>
            <person name="Pangilinan J."/>
            <person name="Reynolds N."/>
            <person name="Sandor L."/>
            <person name="Smith M.W."/>
            <person name="Tsang A."/>
            <person name="Grigoriev I.V."/>
            <person name="Stajich J.E."/>
            <person name="Spatafora J.W."/>
        </authorList>
    </citation>
    <scope>NUCLEOTIDE SEQUENCE</scope>
    <source>
        <strain evidence="1">RSA 2281</strain>
    </source>
</reference>
<name>A0AAD5K3L4_9FUNG</name>
<organism evidence="1 2">
    <name type="scientific">Phascolomyces articulosus</name>
    <dbReference type="NCBI Taxonomy" id="60185"/>
    <lineage>
        <taxon>Eukaryota</taxon>
        <taxon>Fungi</taxon>
        <taxon>Fungi incertae sedis</taxon>
        <taxon>Mucoromycota</taxon>
        <taxon>Mucoromycotina</taxon>
        <taxon>Mucoromycetes</taxon>
        <taxon>Mucorales</taxon>
        <taxon>Lichtheimiaceae</taxon>
        <taxon>Phascolomyces</taxon>
    </lineage>
</organism>
<evidence type="ECO:0000313" key="2">
    <source>
        <dbReference type="Proteomes" id="UP001209540"/>
    </source>
</evidence>